<dbReference type="SUPFAM" id="SSF160904">
    <property type="entry name" value="Jann2411-like"/>
    <property type="match status" value="1"/>
</dbReference>
<protein>
    <recommendedName>
        <fullName evidence="1">Zinc finger CGNR domain-containing protein</fullName>
    </recommendedName>
</protein>
<evidence type="ECO:0000313" key="2">
    <source>
        <dbReference type="EMBL" id="MBB5893032.1"/>
    </source>
</evidence>
<dbReference type="InterPro" id="IPR021005">
    <property type="entry name" value="Znf_CGNR"/>
</dbReference>
<dbReference type="InterPro" id="IPR010852">
    <property type="entry name" value="ABATE"/>
</dbReference>
<dbReference type="EMBL" id="JACHIR010000001">
    <property type="protein sequence ID" value="MBB5893032.1"/>
    <property type="molecule type" value="Genomic_DNA"/>
</dbReference>
<comment type="caution">
    <text evidence="2">The sequence shown here is derived from an EMBL/GenBank/DDBJ whole genome shotgun (WGS) entry which is preliminary data.</text>
</comment>
<feature type="domain" description="Zinc finger CGNR" evidence="1">
    <location>
        <begin position="132"/>
        <end position="174"/>
    </location>
</feature>
<accession>A0A7W9NGZ8</accession>
<evidence type="ECO:0000313" key="3">
    <source>
        <dbReference type="Proteomes" id="UP000585638"/>
    </source>
</evidence>
<dbReference type="Gene3D" id="1.10.3300.10">
    <property type="entry name" value="Jann2411-like domain"/>
    <property type="match status" value="1"/>
</dbReference>
<keyword evidence="3" id="KW-1185">Reference proteome</keyword>
<gene>
    <name evidence="2" type="ORF">BJ998_004228</name>
</gene>
<dbReference type="Pfam" id="PF11706">
    <property type="entry name" value="zf-CGNR"/>
    <property type="match status" value="1"/>
</dbReference>
<dbReference type="InterPro" id="IPR023286">
    <property type="entry name" value="ABATE_dom_sf"/>
</dbReference>
<dbReference type="AlphaFoldDB" id="A0A7W9NGZ8"/>
<proteinExistence type="predicted"/>
<reference evidence="2 3" key="1">
    <citation type="submission" date="2020-08" db="EMBL/GenBank/DDBJ databases">
        <title>Sequencing the genomes of 1000 actinobacteria strains.</title>
        <authorList>
            <person name="Klenk H.-P."/>
        </authorList>
    </citation>
    <scope>NUCLEOTIDE SEQUENCE [LARGE SCALE GENOMIC DNA]</scope>
    <source>
        <strain evidence="2 3">DSM 43851</strain>
    </source>
</reference>
<dbReference type="RefSeq" id="WP_312890255.1">
    <property type="nucleotide sequence ID" value="NZ_BAAAWY010000001.1"/>
</dbReference>
<organism evidence="2 3">
    <name type="scientific">Kutzneria kofuensis</name>
    <dbReference type="NCBI Taxonomy" id="103725"/>
    <lineage>
        <taxon>Bacteria</taxon>
        <taxon>Bacillati</taxon>
        <taxon>Actinomycetota</taxon>
        <taxon>Actinomycetes</taxon>
        <taxon>Pseudonocardiales</taxon>
        <taxon>Pseudonocardiaceae</taxon>
        <taxon>Kutzneria</taxon>
    </lineage>
</organism>
<sequence>MTGTAAGARAVQETGWDAERDVELLLAFLNTVNVNEATDVLDDEHTWRQWAAERGLGTAGAIHKARASRDALRAVALAHHGEQAPMSPSAGLPHGTIRISLSSGVPVLTAGDALGAVLAAAARLAVLGYWERIKICPADDCRWAFHDRSRNRSRTWCSMRVCGNREKARNWRERARSTAS</sequence>
<name>A0A7W9NGZ8_9PSEU</name>
<evidence type="ECO:0000259" key="1">
    <source>
        <dbReference type="Pfam" id="PF11706"/>
    </source>
</evidence>
<dbReference type="Proteomes" id="UP000585638">
    <property type="component" value="Unassembled WGS sequence"/>
</dbReference>
<dbReference type="PANTHER" id="PTHR35525:SF3">
    <property type="entry name" value="BLL6575 PROTEIN"/>
    <property type="match status" value="1"/>
</dbReference>
<dbReference type="PANTHER" id="PTHR35525">
    <property type="entry name" value="BLL6575 PROTEIN"/>
    <property type="match status" value="1"/>
</dbReference>